<gene>
    <name evidence="2" type="ORF">CKO21_14360</name>
</gene>
<dbReference type="GO" id="GO:0005886">
    <property type="term" value="C:plasma membrane"/>
    <property type="evidence" value="ECO:0007669"/>
    <property type="project" value="TreeGrafter"/>
</dbReference>
<evidence type="ECO:0000313" key="2">
    <source>
        <dbReference type="EMBL" id="MBK1698428.1"/>
    </source>
</evidence>
<evidence type="ECO:0000313" key="3">
    <source>
        <dbReference type="Proteomes" id="UP000778970"/>
    </source>
</evidence>
<dbReference type="PANTHER" id="PTHR35813">
    <property type="entry name" value="INNER MEMBRANE PROTEIN YBAN"/>
    <property type="match status" value="1"/>
</dbReference>
<feature type="transmembrane region" description="Helical" evidence="1">
    <location>
        <begin position="109"/>
        <end position="127"/>
    </location>
</feature>
<reference evidence="2" key="2">
    <citation type="journal article" date="2020" name="Microorganisms">
        <title>Osmotic Adaptation and Compatible Solute Biosynthesis of Phototrophic Bacteria as Revealed from Genome Analyses.</title>
        <authorList>
            <person name="Imhoff J.F."/>
            <person name="Rahn T."/>
            <person name="Kunzel S."/>
            <person name="Keller A."/>
            <person name="Neulinger S.C."/>
        </authorList>
    </citation>
    <scope>NUCLEOTIDE SEQUENCE</scope>
    <source>
        <strain evidence="2">DSM 9154</strain>
    </source>
</reference>
<dbReference type="RefSeq" id="WP_081728603.1">
    <property type="nucleotide sequence ID" value="NZ_NRRE01000027.1"/>
</dbReference>
<proteinExistence type="predicted"/>
<keyword evidence="1" id="KW-1133">Transmembrane helix</keyword>
<sequence length="136" mass="14584">MSVREDKDHQLAAPATRWLWLAFGHCAVGLGVVGAFVPLLPTTPLLLLAAWAYARSSPALRHWLHTHPRFGRYIQAWQVEGAIPTRAKILAVAAMAGSFALAWSGGAGGYVLLALGTILSCVGLYVTTRPTPRNTP</sequence>
<dbReference type="PANTHER" id="PTHR35813:SF1">
    <property type="entry name" value="INNER MEMBRANE PROTEIN YBAN"/>
    <property type="match status" value="1"/>
</dbReference>
<keyword evidence="3" id="KW-1185">Reference proteome</keyword>
<protein>
    <submittedName>
        <fullName evidence="2">DUF454 domain-containing protein</fullName>
    </submittedName>
</protein>
<accession>A0A934V0Y5</accession>
<organism evidence="2 3">
    <name type="scientific">Rhodovibrio salinarum</name>
    <dbReference type="NCBI Taxonomy" id="1087"/>
    <lineage>
        <taxon>Bacteria</taxon>
        <taxon>Pseudomonadati</taxon>
        <taxon>Pseudomonadota</taxon>
        <taxon>Alphaproteobacteria</taxon>
        <taxon>Rhodospirillales</taxon>
        <taxon>Rhodovibrionaceae</taxon>
        <taxon>Rhodovibrio</taxon>
    </lineage>
</organism>
<comment type="caution">
    <text evidence="2">The sequence shown here is derived from an EMBL/GenBank/DDBJ whole genome shotgun (WGS) entry which is preliminary data.</text>
</comment>
<keyword evidence="1" id="KW-0812">Transmembrane</keyword>
<name>A0A934V0Y5_9PROT</name>
<dbReference type="PIRSF" id="PIRSF016789">
    <property type="entry name" value="DUF454"/>
    <property type="match status" value="1"/>
</dbReference>
<dbReference type="InterPro" id="IPR007401">
    <property type="entry name" value="DUF454"/>
</dbReference>
<evidence type="ECO:0000256" key="1">
    <source>
        <dbReference type="SAM" id="Phobius"/>
    </source>
</evidence>
<dbReference type="Proteomes" id="UP000778970">
    <property type="component" value="Unassembled WGS sequence"/>
</dbReference>
<dbReference type="EMBL" id="NRRE01000027">
    <property type="protein sequence ID" value="MBK1698428.1"/>
    <property type="molecule type" value="Genomic_DNA"/>
</dbReference>
<dbReference type="Pfam" id="PF04304">
    <property type="entry name" value="DUF454"/>
    <property type="match status" value="1"/>
</dbReference>
<keyword evidence="1" id="KW-0472">Membrane</keyword>
<dbReference type="AlphaFoldDB" id="A0A934V0Y5"/>
<reference evidence="2" key="1">
    <citation type="submission" date="2017-08" db="EMBL/GenBank/DDBJ databases">
        <authorList>
            <person name="Imhoff J.F."/>
            <person name="Rahn T."/>
            <person name="Kuenzel S."/>
            <person name="Neulinger S.C."/>
        </authorList>
    </citation>
    <scope>NUCLEOTIDE SEQUENCE</scope>
    <source>
        <strain evidence="2">DSM 9154</strain>
    </source>
</reference>
<feature type="transmembrane region" description="Helical" evidence="1">
    <location>
        <begin position="20"/>
        <end position="39"/>
    </location>
</feature>